<evidence type="ECO:0000313" key="3">
    <source>
        <dbReference type="EMBL" id="KNE97114.1"/>
    </source>
</evidence>
<dbReference type="AlphaFoldDB" id="A0A0L0VDR8"/>
<evidence type="ECO:0000313" key="4">
    <source>
        <dbReference type="Proteomes" id="UP000054564"/>
    </source>
</evidence>
<protein>
    <recommendedName>
        <fullName evidence="5">SUN domain-containing protein</fullName>
    </recommendedName>
</protein>
<evidence type="ECO:0008006" key="5">
    <source>
        <dbReference type="Google" id="ProtNLM"/>
    </source>
</evidence>
<keyword evidence="4" id="KW-1185">Reference proteome</keyword>
<evidence type="ECO:0000256" key="2">
    <source>
        <dbReference type="SAM" id="SignalP"/>
    </source>
</evidence>
<reference evidence="4" key="1">
    <citation type="submission" date="2014-03" db="EMBL/GenBank/DDBJ databases">
        <title>The Genome Sequence of Puccinia striiformis f. sp. tritici PST-78.</title>
        <authorList>
            <consortium name="The Broad Institute Genome Sequencing Platform"/>
            <person name="Cuomo C."/>
            <person name="Hulbert S."/>
            <person name="Chen X."/>
            <person name="Walker B."/>
            <person name="Young S.K."/>
            <person name="Zeng Q."/>
            <person name="Gargeya S."/>
            <person name="Fitzgerald M."/>
            <person name="Haas B."/>
            <person name="Abouelleil A."/>
            <person name="Alvarado L."/>
            <person name="Arachchi H.M."/>
            <person name="Berlin A.M."/>
            <person name="Chapman S.B."/>
            <person name="Goldberg J."/>
            <person name="Griggs A."/>
            <person name="Gujja S."/>
            <person name="Hansen M."/>
            <person name="Howarth C."/>
            <person name="Imamovic A."/>
            <person name="Larimer J."/>
            <person name="McCowan C."/>
            <person name="Montmayeur A."/>
            <person name="Murphy C."/>
            <person name="Neiman D."/>
            <person name="Pearson M."/>
            <person name="Priest M."/>
            <person name="Roberts A."/>
            <person name="Saif S."/>
            <person name="Shea T."/>
            <person name="Sisk P."/>
            <person name="Sykes S."/>
            <person name="Wortman J."/>
            <person name="Nusbaum C."/>
            <person name="Birren B."/>
        </authorList>
    </citation>
    <scope>NUCLEOTIDE SEQUENCE [LARGE SCALE GENOMIC DNA]</scope>
    <source>
        <strain evidence="4">race PST-78</strain>
    </source>
</reference>
<feature type="chain" id="PRO_5005549835" description="SUN domain-containing protein" evidence="2">
    <location>
        <begin position="26"/>
        <end position="723"/>
    </location>
</feature>
<feature type="region of interest" description="Disordered" evidence="1">
    <location>
        <begin position="84"/>
        <end position="111"/>
    </location>
</feature>
<accession>A0A0L0VDR8</accession>
<organism evidence="3 4">
    <name type="scientific">Puccinia striiformis f. sp. tritici PST-78</name>
    <dbReference type="NCBI Taxonomy" id="1165861"/>
    <lineage>
        <taxon>Eukaryota</taxon>
        <taxon>Fungi</taxon>
        <taxon>Dikarya</taxon>
        <taxon>Basidiomycota</taxon>
        <taxon>Pucciniomycotina</taxon>
        <taxon>Pucciniomycetes</taxon>
        <taxon>Pucciniales</taxon>
        <taxon>Pucciniaceae</taxon>
        <taxon>Puccinia</taxon>
    </lineage>
</organism>
<keyword evidence="2" id="KW-0732">Signal</keyword>
<dbReference type="Proteomes" id="UP000054564">
    <property type="component" value="Unassembled WGS sequence"/>
</dbReference>
<feature type="signal peptide" evidence="2">
    <location>
        <begin position="1"/>
        <end position="25"/>
    </location>
</feature>
<proteinExistence type="predicted"/>
<evidence type="ECO:0000256" key="1">
    <source>
        <dbReference type="SAM" id="MobiDB-lite"/>
    </source>
</evidence>
<sequence length="723" mass="81857">MRHLNLLHLLMWTYAAHLLPQLAKAAFHPESSQALLARVPGGSGDIPTIPEGDSQLWQARAAAPHHEITSELMAVVDGIHAGSTPQQAWKNNPGARIETDAGLEDGGSREPKRARLESFVPVAHDQPWEDNHSLTSFDDPSTGPNWDVIWDELKLFDAPSQPSTGAGPLVKDRDHRALDTAAPSVQQPVQLTYVDPKDDPSSDHQFDRMLRSDRPQGLPTPLVGVESPVLAFEPTLNEQRRPEYAELAIRYVKKFQPAVKRVYDYPLGQDFWTGPAMQGVDYLEGGLIIRPIDPNESMALVIPYSAVGKTHSVESLAQVLTELNTWIIHVHAVLWRRFDGAKSVQPDRQKLMLWLFGEIFNPKQGLPVIGRVSLQGPLDRKFGVVQMWIIRYLLQRESVSTTSSAIVAIWSKNSRPDQWQEKFRSDQFFWVQAGGLLKKDLVIKPKQGTPTDNPMGNVNRKRQRKIINPKKLQIEDFQLHNKGRPSQQWDNTAILGWLKPPSNWELPKTVGALGQPIMEKYKTISLTELGGKKIVYKAFNDEGVAITHHRLEDQRDELCVRPWSAEKECLLRLYTVGDKLKKLLILIEACSSSIISRLVAIQKLPNQADSLKKLQKAHIDWLTRKLFEADALLPIFGIVDKDTVDRAGPQSPPFDEVQKFILKIFTDDSTFKFVEAALTLLGYWLKKENPDLWNKSFNTEHPDESFSEFIMTAMPRHFARWEP</sequence>
<gene>
    <name evidence="3" type="ORF">PSTG_09541</name>
</gene>
<comment type="caution">
    <text evidence="3">The sequence shown here is derived from an EMBL/GenBank/DDBJ whole genome shotgun (WGS) entry which is preliminary data.</text>
</comment>
<dbReference type="EMBL" id="AJIL01000072">
    <property type="protein sequence ID" value="KNE97114.1"/>
    <property type="molecule type" value="Genomic_DNA"/>
</dbReference>
<name>A0A0L0VDR8_9BASI</name>
<dbReference type="OrthoDB" id="2495444at2759"/>